<accession>A0A051TK29</accession>
<evidence type="ECO:0000259" key="2">
    <source>
        <dbReference type="Pfam" id="PF01557"/>
    </source>
</evidence>
<dbReference type="HOGENOM" id="CLU_060136_4_1_11"/>
<feature type="domain" description="Fumarylacetoacetase-like C-terminal" evidence="2">
    <location>
        <begin position="107"/>
        <end position="262"/>
    </location>
</feature>
<dbReference type="AlphaFoldDB" id="A0A051TK29"/>
<organism evidence="3 4">
    <name type="scientific">Mycobacterium [tuberculosis] TKK-01-0051</name>
    <dbReference type="NCBI Taxonomy" id="1324261"/>
    <lineage>
        <taxon>Bacteria</taxon>
        <taxon>Bacillati</taxon>
        <taxon>Actinomycetota</taxon>
        <taxon>Actinomycetes</taxon>
        <taxon>Mycobacteriales</taxon>
        <taxon>Mycobacteriaceae</taxon>
        <taxon>Mycobacterium</taxon>
        <taxon>Mycobacterium avium complex (MAC)</taxon>
    </lineage>
</organism>
<comment type="caution">
    <text evidence="3">The sequence shown here is derived from an EMBL/GenBank/DDBJ whole genome shotgun (WGS) entry which is preliminary data.</text>
</comment>
<dbReference type="Gene3D" id="3.90.850.10">
    <property type="entry name" value="Fumarylacetoacetase-like, C-terminal domain"/>
    <property type="match status" value="1"/>
</dbReference>
<evidence type="ECO:0000313" key="4">
    <source>
        <dbReference type="Proteomes" id="UP000025947"/>
    </source>
</evidence>
<dbReference type="EMBL" id="JLXW01000013">
    <property type="protein sequence ID" value="KBZ57155.1"/>
    <property type="molecule type" value="Genomic_DNA"/>
</dbReference>
<dbReference type="PATRIC" id="fig|1324261.3.peg.5714"/>
<keyword evidence="4" id="KW-1185">Reference proteome</keyword>
<dbReference type="SUPFAM" id="SSF56529">
    <property type="entry name" value="FAH"/>
    <property type="match status" value="1"/>
</dbReference>
<protein>
    <recommendedName>
        <fullName evidence="2">Fumarylacetoacetase-like C-terminal domain-containing protein</fullName>
    </recommendedName>
</protein>
<dbReference type="InterPro" id="IPR050772">
    <property type="entry name" value="Hydratase-Decarb/MhpD_sf"/>
</dbReference>
<reference evidence="3 4" key="1">
    <citation type="submission" date="2014-04" db="EMBL/GenBank/DDBJ databases">
        <title>The Genome Sequence of Mycobacterium tuberculosis TKK-01-0051.</title>
        <authorList>
            <consortium name="The Broad Institute Genomics Platform"/>
            <consortium name="The Broad Institute Genome Sequencing Center for Infectious Disease"/>
            <person name="Earl A.M."/>
            <person name="Cohen K."/>
            <person name="Pym A."/>
            <person name="Bishai W."/>
            <person name="Maharaj K."/>
            <person name="Desjardins C."/>
            <person name="Abeel T."/>
            <person name="Young S."/>
            <person name="Zeng Q."/>
            <person name="Gargeya S."/>
            <person name="Abouelleil A."/>
            <person name="Alvarado L."/>
            <person name="Chapman S.B."/>
            <person name="Gainer-Dewar J."/>
            <person name="Goldberg J."/>
            <person name="Griggs A."/>
            <person name="Gujja S."/>
            <person name="Hansen M."/>
            <person name="Howarth C."/>
            <person name="Imamovic A."/>
            <person name="Larimer J."/>
            <person name="Murphy C."/>
            <person name="Naylor J."/>
            <person name="Pearson M."/>
            <person name="Poon T.W."/>
            <person name="Priest M."/>
            <person name="Roberts A."/>
            <person name="Saif S."/>
            <person name="Shea T."/>
            <person name="Sykes S."/>
            <person name="Wortman J."/>
            <person name="Nusbaum C."/>
            <person name="Birren B."/>
        </authorList>
    </citation>
    <scope>NUCLEOTIDE SEQUENCE [LARGE SCALE GENOMIC DNA]</scope>
    <source>
        <strain evidence="3 4">TKK-01-0051</strain>
    </source>
</reference>
<dbReference type="InterPro" id="IPR011234">
    <property type="entry name" value="Fumarylacetoacetase-like_C"/>
</dbReference>
<evidence type="ECO:0000313" key="3">
    <source>
        <dbReference type="EMBL" id="KBZ57155.1"/>
    </source>
</evidence>
<sequence length="269" mass="28505">MNPTEQITDATIGHVADILQRATRTRVPTAPIRTLIGADNIDAAYAVQQELIARRIADGAVTVGRKIGLTSPAVQLQLGVDQPDFGVLLADMDVSGEPAVPSHRLIQPKVEAEIAFVLKADLTAEMSDPEQIRAAVDYAVGAIEIVDSRISEWDLTIADTIADNASSGLFLLGQRMLRLDDFQPRRAVMRMYANDTLVSQGDGTACLGDPLNALAWVARTAANCGNPLRAGHVVLSGALGPMVTASPGDHIRADIAPLGTVSVHFSTLD</sequence>
<evidence type="ECO:0000256" key="1">
    <source>
        <dbReference type="ARBA" id="ARBA00023239"/>
    </source>
</evidence>
<dbReference type="InterPro" id="IPR036663">
    <property type="entry name" value="Fumarylacetoacetase_C_sf"/>
</dbReference>
<dbReference type="Proteomes" id="UP000025947">
    <property type="component" value="Unassembled WGS sequence"/>
</dbReference>
<dbReference type="PANTHER" id="PTHR30143">
    <property type="entry name" value="ACID HYDRATASE"/>
    <property type="match status" value="1"/>
</dbReference>
<dbReference type="PANTHER" id="PTHR30143:SF0">
    <property type="entry name" value="2-KETO-4-PENTENOATE HYDRATASE"/>
    <property type="match status" value="1"/>
</dbReference>
<name>A0A051TK29_9MYCO</name>
<gene>
    <name evidence="3" type="ORF">K875_05673</name>
</gene>
<dbReference type="Pfam" id="PF01557">
    <property type="entry name" value="FAA_hydrolase"/>
    <property type="match status" value="1"/>
</dbReference>
<dbReference type="GO" id="GO:0008684">
    <property type="term" value="F:2-oxopent-4-enoate hydratase activity"/>
    <property type="evidence" value="ECO:0007669"/>
    <property type="project" value="TreeGrafter"/>
</dbReference>
<keyword evidence="1" id="KW-0456">Lyase</keyword>
<dbReference type="RefSeq" id="WP_044487859.1">
    <property type="nucleotide sequence ID" value="NZ_KK328284.1"/>
</dbReference>
<proteinExistence type="predicted"/>
<dbReference type="GO" id="GO:0005737">
    <property type="term" value="C:cytoplasm"/>
    <property type="evidence" value="ECO:0007669"/>
    <property type="project" value="TreeGrafter"/>
</dbReference>